<name>A0AAV7M8X8_PLEWA</name>
<accession>A0AAV7M8X8</accession>
<keyword evidence="2" id="KW-1185">Reference proteome</keyword>
<evidence type="ECO:0000313" key="2">
    <source>
        <dbReference type="Proteomes" id="UP001066276"/>
    </source>
</evidence>
<gene>
    <name evidence="1" type="ORF">NDU88_004869</name>
</gene>
<protein>
    <submittedName>
        <fullName evidence="1">Uncharacterized protein</fullName>
    </submittedName>
</protein>
<reference evidence="1" key="1">
    <citation type="journal article" date="2022" name="bioRxiv">
        <title>Sequencing and chromosome-scale assembly of the giantPleurodeles waltlgenome.</title>
        <authorList>
            <person name="Brown T."/>
            <person name="Elewa A."/>
            <person name="Iarovenko S."/>
            <person name="Subramanian E."/>
            <person name="Araus A.J."/>
            <person name="Petzold A."/>
            <person name="Susuki M."/>
            <person name="Suzuki K.-i.T."/>
            <person name="Hayashi T."/>
            <person name="Toyoda A."/>
            <person name="Oliveira C."/>
            <person name="Osipova E."/>
            <person name="Leigh N.D."/>
            <person name="Simon A."/>
            <person name="Yun M.H."/>
        </authorList>
    </citation>
    <scope>NUCLEOTIDE SEQUENCE</scope>
    <source>
        <strain evidence="1">20211129_DDA</strain>
        <tissue evidence="1">Liver</tissue>
    </source>
</reference>
<comment type="caution">
    <text evidence="1">The sequence shown here is derived from an EMBL/GenBank/DDBJ whole genome shotgun (WGS) entry which is preliminary data.</text>
</comment>
<organism evidence="1 2">
    <name type="scientific">Pleurodeles waltl</name>
    <name type="common">Iberian ribbed newt</name>
    <dbReference type="NCBI Taxonomy" id="8319"/>
    <lineage>
        <taxon>Eukaryota</taxon>
        <taxon>Metazoa</taxon>
        <taxon>Chordata</taxon>
        <taxon>Craniata</taxon>
        <taxon>Vertebrata</taxon>
        <taxon>Euteleostomi</taxon>
        <taxon>Amphibia</taxon>
        <taxon>Batrachia</taxon>
        <taxon>Caudata</taxon>
        <taxon>Salamandroidea</taxon>
        <taxon>Salamandridae</taxon>
        <taxon>Pleurodelinae</taxon>
        <taxon>Pleurodeles</taxon>
    </lineage>
</organism>
<dbReference type="Proteomes" id="UP001066276">
    <property type="component" value="Chromosome 10"/>
</dbReference>
<sequence length="125" mass="13331">MWVNSVSNLTQAQPQCLAAYFASPPASWPRDVLSLAAAMLHTSLLIQPPGVLSSSSVRSVPPVHYGSGSAAQFGCHLLPTAVPCRTPLSQVLLLLPLPVYSLLSHLCMAVVKIVWQPGVDSKLQF</sequence>
<dbReference type="AlphaFoldDB" id="A0AAV7M8X8"/>
<evidence type="ECO:0000313" key="1">
    <source>
        <dbReference type="EMBL" id="KAJ1099773.1"/>
    </source>
</evidence>
<proteinExistence type="predicted"/>
<dbReference type="EMBL" id="JANPWB010000014">
    <property type="protein sequence ID" value="KAJ1099773.1"/>
    <property type="molecule type" value="Genomic_DNA"/>
</dbReference>